<dbReference type="Proteomes" id="UP001055811">
    <property type="component" value="Linkage Group LG04"/>
</dbReference>
<reference evidence="2" key="1">
    <citation type="journal article" date="2022" name="Mol. Ecol. Resour.">
        <title>The genomes of chicory, endive, great burdock and yacon provide insights into Asteraceae palaeo-polyploidization history and plant inulin production.</title>
        <authorList>
            <person name="Fan W."/>
            <person name="Wang S."/>
            <person name="Wang H."/>
            <person name="Wang A."/>
            <person name="Jiang F."/>
            <person name="Liu H."/>
            <person name="Zhao H."/>
            <person name="Xu D."/>
            <person name="Zhang Y."/>
        </authorList>
    </citation>
    <scope>NUCLEOTIDE SEQUENCE [LARGE SCALE GENOMIC DNA]</scope>
    <source>
        <strain evidence="2">cv. Punajuju</strain>
    </source>
</reference>
<name>A0ACB9E002_CICIN</name>
<proteinExistence type="predicted"/>
<comment type="caution">
    <text evidence="1">The sequence shown here is derived from an EMBL/GenBank/DDBJ whole genome shotgun (WGS) entry which is preliminary data.</text>
</comment>
<accession>A0ACB9E002</accession>
<protein>
    <submittedName>
        <fullName evidence="1">Uncharacterized protein</fullName>
    </submittedName>
</protein>
<dbReference type="EMBL" id="CM042012">
    <property type="protein sequence ID" value="KAI3752030.1"/>
    <property type="molecule type" value="Genomic_DNA"/>
</dbReference>
<sequence>MVRQLAKLEHLKLDTNAGLELVWKVVEGPLLFEAPLIPNVTSDIITQFCALLDERLAAVNGGALPAPPVRDSAYYFEKFSKCHPPQWNGDLNPVEAKHWIADIESALMTCGCPDQFKVVVTMSQLRKKANTWWNRKGIVVIWWVMVLKKLLRIT</sequence>
<evidence type="ECO:0000313" key="1">
    <source>
        <dbReference type="EMBL" id="KAI3752030.1"/>
    </source>
</evidence>
<organism evidence="1 2">
    <name type="scientific">Cichorium intybus</name>
    <name type="common">Chicory</name>
    <dbReference type="NCBI Taxonomy" id="13427"/>
    <lineage>
        <taxon>Eukaryota</taxon>
        <taxon>Viridiplantae</taxon>
        <taxon>Streptophyta</taxon>
        <taxon>Embryophyta</taxon>
        <taxon>Tracheophyta</taxon>
        <taxon>Spermatophyta</taxon>
        <taxon>Magnoliopsida</taxon>
        <taxon>eudicotyledons</taxon>
        <taxon>Gunneridae</taxon>
        <taxon>Pentapetalae</taxon>
        <taxon>asterids</taxon>
        <taxon>campanulids</taxon>
        <taxon>Asterales</taxon>
        <taxon>Asteraceae</taxon>
        <taxon>Cichorioideae</taxon>
        <taxon>Cichorieae</taxon>
        <taxon>Cichoriinae</taxon>
        <taxon>Cichorium</taxon>
    </lineage>
</organism>
<evidence type="ECO:0000313" key="2">
    <source>
        <dbReference type="Proteomes" id="UP001055811"/>
    </source>
</evidence>
<keyword evidence="2" id="KW-1185">Reference proteome</keyword>
<gene>
    <name evidence="1" type="ORF">L2E82_23130</name>
</gene>
<reference evidence="1 2" key="2">
    <citation type="journal article" date="2022" name="Mol. Ecol. Resour.">
        <title>The genomes of chicory, endive, great burdock and yacon provide insights into Asteraceae paleo-polyploidization history and plant inulin production.</title>
        <authorList>
            <person name="Fan W."/>
            <person name="Wang S."/>
            <person name="Wang H."/>
            <person name="Wang A."/>
            <person name="Jiang F."/>
            <person name="Liu H."/>
            <person name="Zhao H."/>
            <person name="Xu D."/>
            <person name="Zhang Y."/>
        </authorList>
    </citation>
    <scope>NUCLEOTIDE SEQUENCE [LARGE SCALE GENOMIC DNA]</scope>
    <source>
        <strain evidence="2">cv. Punajuju</strain>
        <tissue evidence="1">Leaves</tissue>
    </source>
</reference>